<comment type="caution">
    <text evidence="2">The sequence shown here is derived from an EMBL/GenBank/DDBJ whole genome shotgun (WGS) entry which is preliminary data.</text>
</comment>
<dbReference type="Proteomes" id="UP000700334">
    <property type="component" value="Unassembled WGS sequence"/>
</dbReference>
<dbReference type="EMBL" id="JAGFMF010011865">
    <property type="protein sequence ID" value="KAG8510694.1"/>
    <property type="molecule type" value="Genomic_DNA"/>
</dbReference>
<name>A0A8J6AG21_GALPY</name>
<feature type="compositionally biased region" description="Polar residues" evidence="1">
    <location>
        <begin position="10"/>
        <end position="20"/>
    </location>
</feature>
<dbReference type="OrthoDB" id="6159439at2759"/>
<feature type="region of interest" description="Disordered" evidence="1">
    <location>
        <begin position="1"/>
        <end position="20"/>
    </location>
</feature>
<feature type="non-terminal residue" evidence="2">
    <location>
        <position position="137"/>
    </location>
</feature>
<organism evidence="2 3">
    <name type="scientific">Galemys pyrenaicus</name>
    <name type="common">Iberian desman</name>
    <name type="synonym">Pyrenean desman</name>
    <dbReference type="NCBI Taxonomy" id="202257"/>
    <lineage>
        <taxon>Eukaryota</taxon>
        <taxon>Metazoa</taxon>
        <taxon>Chordata</taxon>
        <taxon>Craniata</taxon>
        <taxon>Vertebrata</taxon>
        <taxon>Euteleostomi</taxon>
        <taxon>Mammalia</taxon>
        <taxon>Eutheria</taxon>
        <taxon>Laurasiatheria</taxon>
        <taxon>Eulipotyphla</taxon>
        <taxon>Talpidae</taxon>
        <taxon>Galemys</taxon>
    </lineage>
</organism>
<gene>
    <name evidence="2" type="ORF">J0S82_007675</name>
</gene>
<dbReference type="AlphaFoldDB" id="A0A8J6AG21"/>
<proteinExistence type="predicted"/>
<reference evidence="2" key="1">
    <citation type="journal article" date="2021" name="Evol. Appl.">
        <title>The genome of the Pyrenean desman and the effects of bottlenecks and inbreeding on the genomic landscape of an endangered species.</title>
        <authorList>
            <person name="Escoda L."/>
            <person name="Castresana J."/>
        </authorList>
    </citation>
    <scope>NUCLEOTIDE SEQUENCE</scope>
    <source>
        <strain evidence="2">IBE-C5619</strain>
    </source>
</reference>
<evidence type="ECO:0000256" key="1">
    <source>
        <dbReference type="SAM" id="MobiDB-lite"/>
    </source>
</evidence>
<sequence length="137" mass="14984">MAKKEDKSPNQKSSWLKNSTSVTQTLRAPAEYVCLYSFLHVCPTSGPKLPRLEQSDPEQPILNQSYLCLSWVFSGSGPPTLAQGTPAAPDPGPLGDLETNLDTSGESYNIVQQTIKHLSTQQIMDLFPNSSMSKQSK</sequence>
<protein>
    <submittedName>
        <fullName evidence="2">Uncharacterized protein</fullName>
    </submittedName>
</protein>
<evidence type="ECO:0000313" key="2">
    <source>
        <dbReference type="EMBL" id="KAG8510694.1"/>
    </source>
</evidence>
<keyword evidence="3" id="KW-1185">Reference proteome</keyword>
<accession>A0A8J6AG21</accession>
<evidence type="ECO:0000313" key="3">
    <source>
        <dbReference type="Proteomes" id="UP000700334"/>
    </source>
</evidence>